<feature type="transmembrane region" description="Helical" evidence="2">
    <location>
        <begin position="170"/>
        <end position="192"/>
    </location>
</feature>
<keyword evidence="4" id="KW-1185">Reference proteome</keyword>
<comment type="caution">
    <text evidence="3">The sequence shown here is derived from an EMBL/GenBank/DDBJ whole genome shotgun (WGS) entry which is preliminary data.</text>
</comment>
<proteinExistence type="predicted"/>
<evidence type="ECO:0000313" key="3">
    <source>
        <dbReference type="EMBL" id="CAI2373750.1"/>
    </source>
</evidence>
<feature type="transmembrane region" description="Helical" evidence="2">
    <location>
        <begin position="213"/>
        <end position="235"/>
    </location>
</feature>
<protein>
    <submittedName>
        <fullName evidence="3">Uncharacterized protein</fullName>
    </submittedName>
</protein>
<evidence type="ECO:0000256" key="1">
    <source>
        <dbReference type="SAM" id="MobiDB-lite"/>
    </source>
</evidence>
<feature type="transmembrane region" description="Helical" evidence="2">
    <location>
        <begin position="53"/>
        <end position="74"/>
    </location>
</feature>
<feature type="transmembrane region" description="Helical" evidence="2">
    <location>
        <begin position="138"/>
        <end position="158"/>
    </location>
</feature>
<gene>
    <name evidence="3" type="ORF">ECRASSUSDP1_LOCUS15097</name>
</gene>
<dbReference type="AlphaFoldDB" id="A0AAD1XJG8"/>
<keyword evidence="2" id="KW-0472">Membrane</keyword>
<dbReference type="EMBL" id="CAMPGE010015107">
    <property type="protein sequence ID" value="CAI2373750.1"/>
    <property type="molecule type" value="Genomic_DNA"/>
</dbReference>
<keyword evidence="2" id="KW-0812">Transmembrane</keyword>
<name>A0AAD1XJG8_EUPCR</name>
<keyword evidence="2" id="KW-1133">Transmembrane helix</keyword>
<feature type="region of interest" description="Disordered" evidence="1">
    <location>
        <begin position="309"/>
        <end position="340"/>
    </location>
</feature>
<evidence type="ECO:0000313" key="4">
    <source>
        <dbReference type="Proteomes" id="UP001295684"/>
    </source>
</evidence>
<feature type="transmembrane region" description="Helical" evidence="2">
    <location>
        <begin position="94"/>
        <end position="117"/>
    </location>
</feature>
<organism evidence="3 4">
    <name type="scientific">Euplotes crassus</name>
    <dbReference type="NCBI Taxonomy" id="5936"/>
    <lineage>
        <taxon>Eukaryota</taxon>
        <taxon>Sar</taxon>
        <taxon>Alveolata</taxon>
        <taxon>Ciliophora</taxon>
        <taxon>Intramacronucleata</taxon>
        <taxon>Spirotrichea</taxon>
        <taxon>Hypotrichia</taxon>
        <taxon>Euplotida</taxon>
        <taxon>Euplotidae</taxon>
        <taxon>Moneuplotes</taxon>
    </lineage>
</organism>
<reference evidence="3" key="1">
    <citation type="submission" date="2023-07" db="EMBL/GenBank/DDBJ databases">
        <authorList>
            <consortium name="AG Swart"/>
            <person name="Singh M."/>
            <person name="Singh A."/>
            <person name="Seah K."/>
            <person name="Emmerich C."/>
        </authorList>
    </citation>
    <scope>NUCLEOTIDE SEQUENCE</scope>
    <source>
        <strain evidence="3">DP1</strain>
    </source>
</reference>
<feature type="transmembrane region" description="Helical" evidence="2">
    <location>
        <begin position="18"/>
        <end position="41"/>
    </location>
</feature>
<feature type="transmembrane region" description="Helical" evidence="2">
    <location>
        <begin position="255"/>
        <end position="276"/>
    </location>
</feature>
<dbReference type="Proteomes" id="UP001295684">
    <property type="component" value="Unassembled WGS sequence"/>
</dbReference>
<evidence type="ECO:0000256" key="2">
    <source>
        <dbReference type="SAM" id="Phobius"/>
    </source>
</evidence>
<sequence length="340" mass="38743">MCKLLGISEEEEPDCLCYIIFDGVMTFISTLLFISITYMTYRFFRVFGTTQKLQLFFLIMTGVTMIGKIMYFATETAWRLNECLYTPVVCVEDSIFWLADTTFSLAVIGNIFHWIFVRIKITKERGPKQEHLFKLAGIGFVISILIVILIYLGIIIQACGFGQDDTRGSMVFILIYAVLFLFISGIYAIAATSFYKSLKKVNEGRAKNMKSRIILSILFISASFLVRGIMTLLQYGFKIIEHIRNDAIKRGECLLISVLFISYLLVDLIPIAYLCWSIRMVENQKNDEILTDIHLSVGSISNPRLEAKLNHSDSDSDESEGEGFSRIEEDSFVPKQVTIQ</sequence>
<accession>A0AAD1XJG8</accession>